<keyword evidence="2" id="KW-1185">Reference proteome</keyword>
<comment type="caution">
    <text evidence="1">The sequence shown here is derived from an EMBL/GenBank/DDBJ whole genome shotgun (WGS) entry which is preliminary data.</text>
</comment>
<evidence type="ECO:0000313" key="2">
    <source>
        <dbReference type="Proteomes" id="UP000745859"/>
    </source>
</evidence>
<dbReference type="Pfam" id="PF08811">
    <property type="entry name" value="DUF1800"/>
    <property type="match status" value="1"/>
</dbReference>
<organism evidence="1 2">
    <name type="scientific">Wenyingzhuangia heitensis</name>
    <dbReference type="NCBI Taxonomy" id="1487859"/>
    <lineage>
        <taxon>Bacteria</taxon>
        <taxon>Pseudomonadati</taxon>
        <taxon>Bacteroidota</taxon>
        <taxon>Flavobacteriia</taxon>
        <taxon>Flavobacteriales</taxon>
        <taxon>Flavobacteriaceae</taxon>
        <taxon>Wenyingzhuangia</taxon>
    </lineage>
</organism>
<accession>A0ABX0U5E2</accession>
<name>A0ABX0U5E2_9FLAO</name>
<reference evidence="1 2" key="1">
    <citation type="submission" date="2020-03" db="EMBL/GenBank/DDBJ databases">
        <title>Genomic Encyclopedia of Type Strains, Phase IV (KMG-IV): sequencing the most valuable type-strain genomes for metagenomic binning, comparative biology and taxonomic classification.</title>
        <authorList>
            <person name="Goeker M."/>
        </authorList>
    </citation>
    <scope>NUCLEOTIDE SEQUENCE [LARGE SCALE GENOMIC DNA]</scope>
    <source>
        <strain evidence="1 2">DSM 101599</strain>
    </source>
</reference>
<dbReference type="EMBL" id="JAASQL010000001">
    <property type="protein sequence ID" value="NIJ44085.1"/>
    <property type="molecule type" value="Genomic_DNA"/>
</dbReference>
<evidence type="ECO:0000313" key="1">
    <source>
        <dbReference type="EMBL" id="NIJ44085.1"/>
    </source>
</evidence>
<gene>
    <name evidence="1" type="ORF">FHR24_000524</name>
</gene>
<dbReference type="InterPro" id="IPR014917">
    <property type="entry name" value="DUF1800"/>
</dbReference>
<sequence>MSSIQPLESVLGKIRAKHLLKRACYNVTKSRIEEFSAYTVDQALYQLTNTHTKKLEQPINYETGNPWIDEAEADADSVVAYKLMEGTIAWWLDEAKEDKTVRSRMAYFLFSFLSIDSDVAKFNRGVFYDYLRLLDRYCLGDIKELLYQITITNLMLHYLDNNENTKTNPNENYAREVLELFTIGKGPVAGIGDYTHYTEDDIVTAARLLTGWVTNYNKRDVTNHGGDNGGIPTGKPVSNKHDFTEKKFSTRFGNRVIAAYDTNGKTNAQKEARMKEELVEFFDMIFDQEETAKYICRRMYRYFVSGKITTEIENDIIIPLANTFRVNYNLIEPITQLLKSKHFYDEDDAEIGDEIIGGMIKSPLELALQTLTLVNYPVPDPVSESEFHYLFFYQRELVRDFLQLSSQKPFSPPSVAGFPAMYEAPVYDKFWFNSTTIIPRYNLGQLLLNKNQTKVDFKVTRFVEENISNPSDVTVLIPELITLLFSKAVNNDRINYFTNEILLDNGSLSAGMWTREWNNYMSTGNDLGTEGALVPLFKALLWSQEYQTN</sequence>
<protein>
    <submittedName>
        <fullName evidence="1">Uncharacterized protein (DUF1800 family)</fullName>
    </submittedName>
</protein>
<dbReference type="RefSeq" id="WP_167183457.1">
    <property type="nucleotide sequence ID" value="NZ_JAASQL010000001.1"/>
</dbReference>
<proteinExistence type="predicted"/>
<dbReference type="Proteomes" id="UP000745859">
    <property type="component" value="Unassembled WGS sequence"/>
</dbReference>